<dbReference type="InterPro" id="IPR036511">
    <property type="entry name" value="TGT-like_sf"/>
</dbReference>
<dbReference type="InterPro" id="IPR002616">
    <property type="entry name" value="tRNA_ribo_trans-like"/>
</dbReference>
<dbReference type="Gene3D" id="3.20.20.105">
    <property type="entry name" value="Queuine tRNA-ribosyltransferase-like"/>
    <property type="match status" value="1"/>
</dbReference>
<feature type="domain" description="DUF6884" evidence="2">
    <location>
        <begin position="50"/>
        <end position="149"/>
    </location>
</feature>
<organism evidence="3">
    <name type="scientific">Deinococcus sonorensis KR-87</name>
    <dbReference type="NCBI Taxonomy" id="694439"/>
    <lineage>
        <taxon>Bacteria</taxon>
        <taxon>Thermotogati</taxon>
        <taxon>Deinococcota</taxon>
        <taxon>Deinococci</taxon>
        <taxon>Deinococcales</taxon>
        <taxon>Deinococcaceae</taxon>
        <taxon>Deinococcus</taxon>
    </lineage>
</organism>
<reference evidence="3" key="1">
    <citation type="submission" date="2024-06" db="EMBL/GenBank/DDBJ databases">
        <title>Draft Genome Sequence of Deinococcus sonorensis Type Strain KR-87, a Biofilm Producing Representative of the Genus Deinococcus.</title>
        <authorList>
            <person name="Boren L.S."/>
            <person name="Grosso R.A."/>
            <person name="Hugenberg-Cox A.N."/>
            <person name="Hill J.T.E."/>
            <person name="Albert C.M."/>
            <person name="Tuohy J.M."/>
        </authorList>
    </citation>
    <scope>NUCLEOTIDE SEQUENCE</scope>
    <source>
        <strain evidence="3">KR-87</strain>
    </source>
</reference>
<dbReference type="AlphaFoldDB" id="A0AAU7UFG6"/>
<dbReference type="Pfam" id="PF21818">
    <property type="entry name" value="DUF6884"/>
    <property type="match status" value="1"/>
</dbReference>
<feature type="domain" description="tRNA-guanine(15) transglycosylase-like" evidence="1">
    <location>
        <begin position="394"/>
        <end position="590"/>
    </location>
</feature>
<dbReference type="EMBL" id="CP158299">
    <property type="protein sequence ID" value="XBV87034.1"/>
    <property type="molecule type" value="Genomic_DNA"/>
</dbReference>
<evidence type="ECO:0000313" key="3">
    <source>
        <dbReference type="EMBL" id="XBV87034.1"/>
    </source>
</evidence>
<name>A0AAU7UFG6_9DEIO</name>
<sequence>MTNQLPSIIVISSCTGAKLSKPEGQLTLDDFRQGSEHVKEREGALKPYLTSAKRMYTGQQHVQVSQAFDLLSANKDLTSTLKIISAGYGLIDDNTLIAPYETTFNDLSSREVLAWSRQLKIHDDLNVAIRDYDIVVFLLGENYLKSAQLPLVNRSEQSFIFLASGGSARSIPKHSVRQAIMTLANKDAKRFGYGLVGLKGFLFYQLARMVAENPEVLRLWHADPQAAINALESWQENRTATPLLSLPESEPLLAARVDNTATPTDGPRLVPGIHRSNLGFNPLGLSSEEFYPRPQHRLTERPRTRFTVVINNRDKLKITKDEHGNPLPAPRVDRIWKYIEGYGTPDGPRGYLTSLAYHNPSNEPLPETEEGNIYDCGAWSYKNEPYPILKKKDGPLTPERAMRLYEAAGARKGIDIIVSPDMMILDSDTLKRAAEKIEVSLQFAQEMMPLAQGHRLMAVTHGTFEQRHYMMEKYLEMGYTHIALGSLAMKSSRDPQFVYKCVSDAVKYRENFKGIYIHVLGVSSIRWAATLTHLGVDSFDGSSMYMEAFTGGKYLQYLPSSARLIKNHKIVTNAPWSNELPVCKCPACHAMRAEGWDTRAQGGSRKDFQDRPYNGGNEANMGRAVHNINMYLRALNESQYRIYNGDDSLIIKSDFSSQAFGSTLTKPLLFEATRELN</sequence>
<accession>A0AAU7UFG6</accession>
<evidence type="ECO:0000259" key="2">
    <source>
        <dbReference type="Pfam" id="PF21818"/>
    </source>
</evidence>
<dbReference type="SUPFAM" id="SSF51713">
    <property type="entry name" value="tRNA-guanine transglycosylase"/>
    <property type="match status" value="1"/>
</dbReference>
<dbReference type="InterPro" id="IPR049251">
    <property type="entry name" value="DUF6884"/>
</dbReference>
<protein>
    <submittedName>
        <fullName evidence="3">DUF6884 domain-containing protein</fullName>
    </submittedName>
</protein>
<dbReference type="GO" id="GO:0006400">
    <property type="term" value="P:tRNA modification"/>
    <property type="evidence" value="ECO:0007669"/>
    <property type="project" value="InterPro"/>
</dbReference>
<gene>
    <name evidence="3" type="ORF">ABOD76_12215</name>
</gene>
<dbReference type="Pfam" id="PF01702">
    <property type="entry name" value="TGT"/>
    <property type="match status" value="1"/>
</dbReference>
<proteinExistence type="predicted"/>
<dbReference type="KEGG" id="dsc:ABOD76_12215"/>
<dbReference type="RefSeq" id="WP_350245141.1">
    <property type="nucleotide sequence ID" value="NZ_CP158299.1"/>
</dbReference>
<evidence type="ECO:0000259" key="1">
    <source>
        <dbReference type="Pfam" id="PF01702"/>
    </source>
</evidence>